<dbReference type="EMBL" id="JAZAVJ010000115">
    <property type="protein sequence ID" value="KAK7413913.1"/>
    <property type="molecule type" value="Genomic_DNA"/>
</dbReference>
<gene>
    <name evidence="1" type="ORF">QQX98_007180</name>
</gene>
<sequence length="121" mass="13206">MASSSTVLPVTSSDLLTLAGFLYASKLSLTINRLIYKDWPAEAVQKRNYAKSIETSFNDSSDECLKAVDDVSGEILGFVVLTKKHPIDTEDLSSEKAREEKRVPIEDLDPELFHAASGGGD</sequence>
<proteinExistence type="predicted"/>
<reference evidence="1 2" key="1">
    <citation type="journal article" date="2025" name="Microbiol. Resour. Announc.">
        <title>Draft genome sequences for Neonectria magnoliae and Neonectria punicea, canker pathogens of Liriodendron tulipifera and Acer saccharum in West Virginia.</title>
        <authorList>
            <person name="Petronek H.M."/>
            <person name="Kasson M.T."/>
            <person name="Metheny A.M."/>
            <person name="Stauder C.M."/>
            <person name="Lovett B."/>
            <person name="Lynch S.C."/>
            <person name="Garnas J.R."/>
            <person name="Kasson L.R."/>
            <person name="Stajich J.E."/>
        </authorList>
    </citation>
    <scope>NUCLEOTIDE SEQUENCE [LARGE SCALE GENOMIC DNA]</scope>
    <source>
        <strain evidence="1 2">NRRL 64653</strain>
    </source>
</reference>
<evidence type="ECO:0000313" key="1">
    <source>
        <dbReference type="EMBL" id="KAK7413913.1"/>
    </source>
</evidence>
<protein>
    <recommendedName>
        <fullName evidence="3">N-acetyltransferase domain-containing protein</fullName>
    </recommendedName>
</protein>
<keyword evidence="2" id="KW-1185">Reference proteome</keyword>
<evidence type="ECO:0008006" key="3">
    <source>
        <dbReference type="Google" id="ProtNLM"/>
    </source>
</evidence>
<comment type="caution">
    <text evidence="1">The sequence shown here is derived from an EMBL/GenBank/DDBJ whole genome shotgun (WGS) entry which is preliminary data.</text>
</comment>
<evidence type="ECO:0000313" key="2">
    <source>
        <dbReference type="Proteomes" id="UP001498476"/>
    </source>
</evidence>
<dbReference type="Proteomes" id="UP001498476">
    <property type="component" value="Unassembled WGS sequence"/>
</dbReference>
<name>A0ABR1GYX8_9HYPO</name>
<accession>A0ABR1GYX8</accession>
<organism evidence="1 2">
    <name type="scientific">Neonectria punicea</name>
    <dbReference type="NCBI Taxonomy" id="979145"/>
    <lineage>
        <taxon>Eukaryota</taxon>
        <taxon>Fungi</taxon>
        <taxon>Dikarya</taxon>
        <taxon>Ascomycota</taxon>
        <taxon>Pezizomycotina</taxon>
        <taxon>Sordariomycetes</taxon>
        <taxon>Hypocreomycetidae</taxon>
        <taxon>Hypocreales</taxon>
        <taxon>Nectriaceae</taxon>
        <taxon>Neonectria</taxon>
    </lineage>
</organism>